<dbReference type="PANTHER" id="PTHR33406">
    <property type="entry name" value="MEMBRANE PROTEIN MJ1562-RELATED"/>
    <property type="match status" value="1"/>
</dbReference>
<dbReference type="Gene3D" id="1.20.1640.10">
    <property type="entry name" value="Multidrug efflux transporter AcrB transmembrane domain"/>
    <property type="match status" value="2"/>
</dbReference>
<dbReference type="Pfam" id="PF03176">
    <property type="entry name" value="MMPL"/>
    <property type="match status" value="2"/>
</dbReference>
<comment type="caution">
    <text evidence="9">The sequence shown here is derived from an EMBL/GenBank/DDBJ whole genome shotgun (WGS) entry which is preliminary data.</text>
</comment>
<feature type="transmembrane region" description="Helical" evidence="7">
    <location>
        <begin position="987"/>
        <end position="1011"/>
    </location>
</feature>
<dbReference type="Gene3D" id="1.10.287.950">
    <property type="entry name" value="Methyl-accepting chemotaxis protein"/>
    <property type="match status" value="1"/>
</dbReference>
<feature type="transmembrane region" description="Helical" evidence="7">
    <location>
        <begin position="205"/>
        <end position="223"/>
    </location>
</feature>
<evidence type="ECO:0000256" key="6">
    <source>
        <dbReference type="ARBA" id="ARBA00023136"/>
    </source>
</evidence>
<dbReference type="PANTHER" id="PTHR33406:SF6">
    <property type="entry name" value="MEMBRANE PROTEIN YDGH-RELATED"/>
    <property type="match status" value="1"/>
</dbReference>
<gene>
    <name evidence="9" type="ORF">P4T90_14515</name>
</gene>
<evidence type="ECO:0000313" key="10">
    <source>
        <dbReference type="Proteomes" id="UP001341444"/>
    </source>
</evidence>
<keyword evidence="5 7" id="KW-1133">Transmembrane helix</keyword>
<dbReference type="Proteomes" id="UP001341444">
    <property type="component" value="Unassembled WGS sequence"/>
</dbReference>
<protein>
    <submittedName>
        <fullName evidence="9">MMPL family transporter</fullName>
    </submittedName>
</protein>
<dbReference type="InterPro" id="IPR004869">
    <property type="entry name" value="MMPL_dom"/>
</dbReference>
<dbReference type="SUPFAM" id="SSF82866">
    <property type="entry name" value="Multidrug efflux transporter AcrB transmembrane domain"/>
    <property type="match status" value="2"/>
</dbReference>
<feature type="transmembrane region" description="Helical" evidence="7">
    <location>
        <begin position="359"/>
        <end position="379"/>
    </location>
</feature>
<evidence type="ECO:0000256" key="1">
    <source>
        <dbReference type="ARBA" id="ARBA00004651"/>
    </source>
</evidence>
<evidence type="ECO:0000313" key="9">
    <source>
        <dbReference type="EMBL" id="MED1204258.1"/>
    </source>
</evidence>
<evidence type="ECO:0000256" key="7">
    <source>
        <dbReference type="SAM" id="Phobius"/>
    </source>
</evidence>
<feature type="domain" description="Membrane transport protein MMPL" evidence="8">
    <location>
        <begin position="51"/>
        <end position="364"/>
    </location>
</feature>
<feature type="transmembrane region" description="Helical" evidence="7">
    <location>
        <begin position="181"/>
        <end position="198"/>
    </location>
</feature>
<feature type="transmembrane region" description="Helical" evidence="7">
    <location>
        <begin position="307"/>
        <end position="332"/>
    </location>
</feature>
<keyword evidence="6 7" id="KW-0472">Membrane</keyword>
<sequence>MRLIVRFRWVVLLLWVLAVFLLAWKAPGMEGLVRDKGQISVPDGYPSKIAEEIKARHSSKDKNTESFIVVFHSAQKLGTSQMQNIHTTIDRLKDDEKDLSIRDITNYFDQKDLKNQLVSKDGKTMLALLDINKGNQEIKDIRSRLDKAIKTPNVETMMTGEALINEDVVISSQAGLKKTEIITFVFILAVLVLVFRSVVAPLIPLITVGFSYIISQSVVAILVDKVNFPLSNFTQIFLVAVLFGVGTDYCILLLSRYKEELSSGKETIPAIISTYKTAGKTVLFSGIAVLIGFASIGFASFKLYQSASAVAIGIVFLLIALLTIVPFFMATLKKGLFWPVKGDISHSQSKLWGRMGNLAIARPLIAVGIVAIITIPLLISYDGKLSYNSLDEVGNKYESVRAFNLVADSFGPGNIMPVEVVLENDVSMKSKDYLGLMEKINNDVATVSHVDKVRSATRPLGEIMKEIYVKKQAGSLSQGIQKGNKGIDKIKNGLNSAAQNLSDSKPKINQATSGIGSLQTGTKSLQSGIGDLQTALTKIEKGIRSGSKGAGDLKAGVEQAQKQAAFLQSSTQTLLSHYDEIHNGVGEILKNYEAIPSQLNQASVNLKELAGRHPEIAADPQFQGTMKNIAIANGTASILNSKLSDLNNGLSQANSALSQITGGLGKFESGFTPIISGLASLENGIAQAADGQSQVIGKLPDVTYGLGKIADGQSQLQEGFGSLGGQLDQLSSGLNQSVDGLNQIGTGLDKTGNYLNKLSQTASLKDAGVYIPDELLTNKDFQKSFDAYVSKDGKMATFDIVLDQNPYSNQAIDTVEKISDTIKRSLKGTKLENAQIGIGGVSSMNHDLQTMSKSDYSRTVSLMLIGIFIALVIMLRSLIMPIYMIASLLLTYYCSISVTEIVFEHILGYSGISWAVPFFGFVILMALGIDYSIFLMDRFTEYRHLQVKEGILMAMKNMGTVIISAAIILAGTFAAMLPSGVLSLLEIATIVLTGLLFYALIFLPLLIPVIVKLLGKANWWPFISMKE</sequence>
<reference evidence="9 10" key="1">
    <citation type="submission" date="2023-03" db="EMBL/GenBank/DDBJ databases">
        <title>Bacillus Genome Sequencing.</title>
        <authorList>
            <person name="Dunlap C."/>
        </authorList>
    </citation>
    <scope>NUCLEOTIDE SEQUENCE [LARGE SCALE GENOMIC DNA]</scope>
    <source>
        <strain evidence="9 10">B-23453</strain>
    </source>
</reference>
<evidence type="ECO:0000256" key="5">
    <source>
        <dbReference type="ARBA" id="ARBA00022989"/>
    </source>
</evidence>
<feature type="transmembrane region" description="Helical" evidence="7">
    <location>
        <begin position="282"/>
        <end position="301"/>
    </location>
</feature>
<feature type="transmembrane region" description="Helical" evidence="7">
    <location>
        <begin position="915"/>
        <end position="936"/>
    </location>
</feature>
<evidence type="ECO:0000259" key="8">
    <source>
        <dbReference type="Pfam" id="PF03176"/>
    </source>
</evidence>
<feature type="domain" description="Membrane transport protein MMPL" evidence="8">
    <location>
        <begin position="752"/>
        <end position="1023"/>
    </location>
</feature>
<name>A0ABU6MIP1_9BACI</name>
<dbReference type="RefSeq" id="WP_066264938.1">
    <property type="nucleotide sequence ID" value="NZ_JARMAB010000021.1"/>
</dbReference>
<organism evidence="9 10">
    <name type="scientific">Heyndrickxia acidicola</name>
    <dbReference type="NCBI Taxonomy" id="209389"/>
    <lineage>
        <taxon>Bacteria</taxon>
        <taxon>Bacillati</taxon>
        <taxon>Bacillota</taxon>
        <taxon>Bacilli</taxon>
        <taxon>Bacillales</taxon>
        <taxon>Bacillaceae</taxon>
        <taxon>Heyndrickxia</taxon>
    </lineage>
</organism>
<keyword evidence="10" id="KW-1185">Reference proteome</keyword>
<feature type="transmembrane region" description="Helical" evidence="7">
    <location>
        <begin position="957"/>
        <end position="981"/>
    </location>
</feature>
<evidence type="ECO:0000256" key="2">
    <source>
        <dbReference type="ARBA" id="ARBA00010157"/>
    </source>
</evidence>
<feature type="transmembrane region" description="Helical" evidence="7">
    <location>
        <begin position="856"/>
        <end position="875"/>
    </location>
</feature>
<comment type="similarity">
    <text evidence="2">Belongs to the resistance-nodulation-cell division (RND) (TC 2.A.6) family. MmpL subfamily.</text>
</comment>
<evidence type="ECO:0000256" key="4">
    <source>
        <dbReference type="ARBA" id="ARBA00022692"/>
    </source>
</evidence>
<feature type="transmembrane region" description="Helical" evidence="7">
    <location>
        <begin position="235"/>
        <end position="255"/>
    </location>
</feature>
<keyword evidence="3" id="KW-1003">Cell membrane</keyword>
<comment type="subcellular location">
    <subcellularLocation>
        <location evidence="1">Cell membrane</location>
        <topology evidence="1">Multi-pass membrane protein</topology>
    </subcellularLocation>
</comment>
<proteinExistence type="inferred from homology"/>
<evidence type="ECO:0000256" key="3">
    <source>
        <dbReference type="ARBA" id="ARBA00022475"/>
    </source>
</evidence>
<dbReference type="InterPro" id="IPR050545">
    <property type="entry name" value="Mycobact_MmpL"/>
</dbReference>
<dbReference type="EMBL" id="JARMAB010000021">
    <property type="protein sequence ID" value="MED1204258.1"/>
    <property type="molecule type" value="Genomic_DNA"/>
</dbReference>
<keyword evidence="4 7" id="KW-0812">Transmembrane</keyword>
<feature type="transmembrane region" description="Helical" evidence="7">
    <location>
        <begin position="882"/>
        <end position="903"/>
    </location>
</feature>
<accession>A0ABU6MIP1</accession>